<dbReference type="PANTHER" id="PTHR31064">
    <property type="entry name" value="POTASSIUM TRANSPORT PROTEIN DDB_G0292412-RELATED"/>
    <property type="match status" value="1"/>
</dbReference>
<comment type="caution">
    <text evidence="7">Lacks conserved residue(s) required for the propagation of feature annotation.</text>
</comment>
<reference evidence="9 10" key="1">
    <citation type="journal article" date="2023" name="Res Sq">
        <title>Genomic and morphological characterization of Knufia obscura isolated from the Mars 2020 spacecraft assembly facility.</title>
        <authorList>
            <person name="Chander A.M."/>
            <person name="Teixeira M.M."/>
            <person name="Singh N.K."/>
            <person name="Williams M.P."/>
            <person name="Parker C.W."/>
            <person name="Leo P."/>
            <person name="Stajich J.E."/>
            <person name="Torok T."/>
            <person name="Tighe S."/>
            <person name="Mason C.E."/>
            <person name="Venkateswaran K."/>
        </authorList>
    </citation>
    <scope>NUCLEOTIDE SEQUENCE [LARGE SCALE GENOMIC DNA]</scope>
    <source>
        <strain evidence="9 10">CCFEE 5817</strain>
    </source>
</reference>
<feature type="transmembrane region" description="Helical" evidence="7">
    <location>
        <begin position="316"/>
        <end position="335"/>
    </location>
</feature>
<evidence type="ECO:0000256" key="6">
    <source>
        <dbReference type="ARBA" id="ARBA00023136"/>
    </source>
</evidence>
<evidence type="ECO:0000256" key="5">
    <source>
        <dbReference type="ARBA" id="ARBA00023065"/>
    </source>
</evidence>
<evidence type="ECO:0000256" key="8">
    <source>
        <dbReference type="SAM" id="MobiDB-lite"/>
    </source>
</evidence>
<evidence type="ECO:0000256" key="1">
    <source>
        <dbReference type="ARBA" id="ARBA00004141"/>
    </source>
</evidence>
<dbReference type="PANTHER" id="PTHR31064:SF37">
    <property type="entry name" value="TRANSPORTER, PUTATIVE (EUROFUNG)-RELATED"/>
    <property type="match status" value="1"/>
</dbReference>
<dbReference type="PIRSF" id="PIRSF002450">
    <property type="entry name" value="K+_transpter_TRK"/>
    <property type="match status" value="1"/>
</dbReference>
<proteinExistence type="inferred from homology"/>
<evidence type="ECO:0000256" key="7">
    <source>
        <dbReference type="PIRNR" id="PIRNR002450"/>
    </source>
</evidence>
<gene>
    <name evidence="9" type="ORF">PMZ80_005780</name>
</gene>
<keyword evidence="4 7" id="KW-1133">Transmembrane helix</keyword>
<feature type="transmembrane region" description="Helical" evidence="7">
    <location>
        <begin position="242"/>
        <end position="271"/>
    </location>
</feature>
<keyword evidence="3 7" id="KW-0812">Transmembrane</keyword>
<feature type="region of interest" description="Disordered" evidence="8">
    <location>
        <begin position="662"/>
        <end position="717"/>
    </location>
</feature>
<keyword evidence="5 7" id="KW-0406">Ion transport</keyword>
<name>A0ABR0RP15_9EURO</name>
<evidence type="ECO:0000256" key="2">
    <source>
        <dbReference type="ARBA" id="ARBA00022448"/>
    </source>
</evidence>
<organism evidence="9 10">
    <name type="scientific">Knufia obscura</name>
    <dbReference type="NCBI Taxonomy" id="1635080"/>
    <lineage>
        <taxon>Eukaryota</taxon>
        <taxon>Fungi</taxon>
        <taxon>Dikarya</taxon>
        <taxon>Ascomycota</taxon>
        <taxon>Pezizomycotina</taxon>
        <taxon>Eurotiomycetes</taxon>
        <taxon>Chaetothyriomycetidae</taxon>
        <taxon>Chaetothyriales</taxon>
        <taxon>Trichomeriaceae</taxon>
        <taxon>Knufia</taxon>
    </lineage>
</organism>
<keyword evidence="2 7" id="KW-0813">Transport</keyword>
<feature type="compositionally biased region" description="Basic and acidic residues" evidence="8">
    <location>
        <begin position="151"/>
        <end position="164"/>
    </location>
</feature>
<feature type="transmembrane region" description="Helical" evidence="7">
    <location>
        <begin position="20"/>
        <end position="41"/>
    </location>
</feature>
<dbReference type="InterPro" id="IPR003445">
    <property type="entry name" value="Cat_transpt"/>
</dbReference>
<dbReference type="Pfam" id="PF02386">
    <property type="entry name" value="TrkH"/>
    <property type="match status" value="1"/>
</dbReference>
<dbReference type="InterPro" id="IPR051143">
    <property type="entry name" value="TrkH_K-transport"/>
</dbReference>
<keyword evidence="7" id="KW-0630">Potassium</keyword>
<sequence>MTEAGLNTVNLSQLNTWQQTILFILIIIGSAIFVSSGVIHVRKRAFEQKLQDLADRRQKRLLRPMSLTFTSTKPRLDRADDTRAEAIASGAVRGSAIRDWDEGRSSIPQTDRPQLAHRASSDKDSDTNEAGVPSSKRRIQFADNVRQPAVDVRDTASRPRRDSLSRVFSNTGVGAHSAYFHPRNAAHVHAAKRIHSSPDQADFNSKRHKYLDTVNGYIGRNSQFHHLTDEERRKLGGIEYDALCLLSWVVPIYFVLFQLVGALGCGTWMAINIPDVARENGLNPFWVGAFFAVSAFNNSGMALLDANATALQTSYYMLLTLSLLILAGNTCFPPFLRLILWTMKKCIRHNAQSEKWQKRRQVLAFILDHPRRVYTNLFPAAPTWWLVSSLVLLNGIDWVAFEILNLGNPVVESIPPKFRVLDGLFQAFAVRAGGFYVVAISGLYPGTLVLYVLMMYLSAFPVTMTIRNTNVYEERSLAIFADDPVEPAEKDQRHSSNGMTPLGLVRSFTTGNDQNAPRRTNTATSTWSRPDFIRQQLRSQLGHDLWLVSLAVLFITIIETSSFKSNPVVFSTFNILFEIVSAYGTVGISVGVPWNAYSFCGAWHTGSKLILCAVMLRGRHRGLPVAIDRAILLPDESLAWAEEEDAVRREWKAKGVAMRQGIPLENMEQANGAPGLRRRRTETDGDIEVRKDDGGGDDDVRWQNSTADDEKRGDDRV</sequence>
<comment type="subcellular location">
    <subcellularLocation>
        <location evidence="1">Membrane</location>
        <topology evidence="1">Multi-pass membrane protein</topology>
    </subcellularLocation>
</comment>
<comment type="caution">
    <text evidence="9">The sequence shown here is derived from an EMBL/GenBank/DDBJ whole genome shotgun (WGS) entry which is preliminary data.</text>
</comment>
<keyword evidence="6 7" id="KW-0472">Membrane</keyword>
<comment type="similarity">
    <text evidence="7">Belongs to the TrkH potassium transport family.</text>
</comment>
<accession>A0ABR0RP15</accession>
<dbReference type="Proteomes" id="UP001334248">
    <property type="component" value="Unassembled WGS sequence"/>
</dbReference>
<dbReference type="InterPro" id="IPR015958">
    <property type="entry name" value="Trk1_fungi"/>
</dbReference>
<evidence type="ECO:0000313" key="10">
    <source>
        <dbReference type="Proteomes" id="UP001334248"/>
    </source>
</evidence>
<dbReference type="EMBL" id="JAVHJV010000006">
    <property type="protein sequence ID" value="KAK5941829.1"/>
    <property type="molecule type" value="Genomic_DNA"/>
</dbReference>
<protein>
    <recommendedName>
        <fullName evidence="7">Potassium transport protein</fullName>
    </recommendedName>
</protein>
<feature type="compositionally biased region" description="Basic and acidic residues" evidence="8">
    <location>
        <begin position="708"/>
        <end position="717"/>
    </location>
</feature>
<keyword evidence="10" id="KW-1185">Reference proteome</keyword>
<evidence type="ECO:0000313" key="9">
    <source>
        <dbReference type="EMBL" id="KAK5941829.1"/>
    </source>
</evidence>
<dbReference type="RefSeq" id="XP_064729919.1">
    <property type="nucleotide sequence ID" value="XM_064874197.1"/>
</dbReference>
<evidence type="ECO:0000256" key="4">
    <source>
        <dbReference type="ARBA" id="ARBA00022989"/>
    </source>
</evidence>
<keyword evidence="7" id="KW-0633">Potassium transport</keyword>
<dbReference type="GeneID" id="89999229"/>
<feature type="transmembrane region" description="Helical" evidence="7">
    <location>
        <begin position="283"/>
        <end position="304"/>
    </location>
</feature>
<feature type="compositionally biased region" description="Basic and acidic residues" evidence="8">
    <location>
        <begin position="681"/>
        <end position="701"/>
    </location>
</feature>
<evidence type="ECO:0000256" key="3">
    <source>
        <dbReference type="ARBA" id="ARBA00022692"/>
    </source>
</evidence>
<feature type="region of interest" description="Disordered" evidence="8">
    <location>
        <begin position="99"/>
        <end position="165"/>
    </location>
</feature>